<dbReference type="EMBL" id="GBXM01091644">
    <property type="protein sequence ID" value="JAH16933.1"/>
    <property type="molecule type" value="Transcribed_RNA"/>
</dbReference>
<evidence type="ECO:0000313" key="1">
    <source>
        <dbReference type="EMBL" id="JAH16933.1"/>
    </source>
</evidence>
<dbReference type="AlphaFoldDB" id="A0A0E9QLJ9"/>
<sequence length="23" mass="2668">MEVYGQCTFSEDSVSQSMLEIHF</sequence>
<accession>A0A0E9QLJ9</accession>
<protein>
    <submittedName>
        <fullName evidence="1">Uncharacterized protein</fullName>
    </submittedName>
</protein>
<organism evidence="1">
    <name type="scientific">Anguilla anguilla</name>
    <name type="common">European freshwater eel</name>
    <name type="synonym">Muraena anguilla</name>
    <dbReference type="NCBI Taxonomy" id="7936"/>
    <lineage>
        <taxon>Eukaryota</taxon>
        <taxon>Metazoa</taxon>
        <taxon>Chordata</taxon>
        <taxon>Craniata</taxon>
        <taxon>Vertebrata</taxon>
        <taxon>Euteleostomi</taxon>
        <taxon>Actinopterygii</taxon>
        <taxon>Neopterygii</taxon>
        <taxon>Teleostei</taxon>
        <taxon>Anguilliformes</taxon>
        <taxon>Anguillidae</taxon>
        <taxon>Anguilla</taxon>
    </lineage>
</organism>
<name>A0A0E9QLJ9_ANGAN</name>
<reference evidence="1" key="2">
    <citation type="journal article" date="2015" name="Fish Shellfish Immunol.">
        <title>Early steps in the European eel (Anguilla anguilla)-Vibrio vulnificus interaction in the gills: Role of the RtxA13 toxin.</title>
        <authorList>
            <person name="Callol A."/>
            <person name="Pajuelo D."/>
            <person name="Ebbesson L."/>
            <person name="Teles M."/>
            <person name="MacKenzie S."/>
            <person name="Amaro C."/>
        </authorList>
    </citation>
    <scope>NUCLEOTIDE SEQUENCE</scope>
</reference>
<reference evidence="1" key="1">
    <citation type="submission" date="2014-11" db="EMBL/GenBank/DDBJ databases">
        <authorList>
            <person name="Amaro Gonzalez C."/>
        </authorList>
    </citation>
    <scope>NUCLEOTIDE SEQUENCE</scope>
</reference>
<proteinExistence type="predicted"/>